<dbReference type="EMBL" id="CAJVQB010010470">
    <property type="protein sequence ID" value="CAG8740150.1"/>
    <property type="molecule type" value="Genomic_DNA"/>
</dbReference>
<evidence type="ECO:0000313" key="1">
    <source>
        <dbReference type="EMBL" id="CAG8740150.1"/>
    </source>
</evidence>
<dbReference type="InterPro" id="IPR050134">
    <property type="entry name" value="NAD-dep_sirtuin_deacylases"/>
</dbReference>
<proteinExistence type="predicted"/>
<keyword evidence="2" id="KW-1185">Reference proteome</keyword>
<dbReference type="Pfam" id="PF02146">
    <property type="entry name" value="SIR2"/>
    <property type="match status" value="1"/>
</dbReference>
<dbReference type="Proteomes" id="UP000789901">
    <property type="component" value="Unassembled WGS sequence"/>
</dbReference>
<dbReference type="InterPro" id="IPR029035">
    <property type="entry name" value="DHS-like_NAD/FAD-binding_dom"/>
</dbReference>
<reference evidence="1 2" key="1">
    <citation type="submission" date="2021-06" db="EMBL/GenBank/DDBJ databases">
        <authorList>
            <person name="Kallberg Y."/>
            <person name="Tangrot J."/>
            <person name="Rosling A."/>
        </authorList>
    </citation>
    <scope>NUCLEOTIDE SEQUENCE [LARGE SCALE GENOMIC DNA]</scope>
    <source>
        <strain evidence="1 2">120-4 pot B 10/14</strain>
    </source>
</reference>
<dbReference type="PANTHER" id="PTHR11085:SF8">
    <property type="entry name" value="NAD-DEPENDENT HISTONE DEACETYLASE HST3"/>
    <property type="match status" value="1"/>
</dbReference>
<dbReference type="InterPro" id="IPR003000">
    <property type="entry name" value="Sirtuin"/>
</dbReference>
<sequence length="236" mass="27071">FNINSEIIVISDSDNNNDSNDDDELPSLETVLKNITKFAKYKKINNNELIKTHNSKKAFNVFMGVLKKLIVNAKPTATYYFIKKLANLKKLKRVYTQNLDNLKELVELYIDWQFEKVKNCQAHQGEAPNCPGYEIRETSLRILGVNVLIKNFARAIYGCGSFMILVNATDVVTKEWNGIIDYQIEGTCDKWVKLVGTELSNVKTAKLLKRKLAKTNNKSHIEKKERENIKTLNINL</sequence>
<protein>
    <submittedName>
        <fullName evidence="1">3277_t:CDS:1</fullName>
    </submittedName>
</protein>
<accession>A0ABN7V7D6</accession>
<evidence type="ECO:0000313" key="2">
    <source>
        <dbReference type="Proteomes" id="UP000789901"/>
    </source>
</evidence>
<gene>
    <name evidence="1" type="ORF">GMARGA_LOCUS15294</name>
</gene>
<dbReference type="Gene3D" id="3.40.50.1220">
    <property type="entry name" value="TPP-binding domain"/>
    <property type="match status" value="1"/>
</dbReference>
<name>A0ABN7V7D6_GIGMA</name>
<feature type="non-terminal residue" evidence="1">
    <location>
        <position position="1"/>
    </location>
</feature>
<organism evidence="1 2">
    <name type="scientific">Gigaspora margarita</name>
    <dbReference type="NCBI Taxonomy" id="4874"/>
    <lineage>
        <taxon>Eukaryota</taxon>
        <taxon>Fungi</taxon>
        <taxon>Fungi incertae sedis</taxon>
        <taxon>Mucoromycota</taxon>
        <taxon>Glomeromycotina</taxon>
        <taxon>Glomeromycetes</taxon>
        <taxon>Diversisporales</taxon>
        <taxon>Gigasporaceae</taxon>
        <taxon>Gigaspora</taxon>
    </lineage>
</organism>
<dbReference type="PANTHER" id="PTHR11085">
    <property type="entry name" value="NAD-DEPENDENT PROTEIN DEACYLASE SIRTUIN-5, MITOCHONDRIAL-RELATED"/>
    <property type="match status" value="1"/>
</dbReference>
<comment type="caution">
    <text evidence="1">The sequence shown here is derived from an EMBL/GenBank/DDBJ whole genome shotgun (WGS) entry which is preliminary data.</text>
</comment>
<dbReference type="SUPFAM" id="SSF52467">
    <property type="entry name" value="DHS-like NAD/FAD-binding domain"/>
    <property type="match status" value="1"/>
</dbReference>